<organism evidence="6 7">
    <name type="scientific">Blastopirellula marina</name>
    <dbReference type="NCBI Taxonomy" id="124"/>
    <lineage>
        <taxon>Bacteria</taxon>
        <taxon>Pseudomonadati</taxon>
        <taxon>Planctomycetota</taxon>
        <taxon>Planctomycetia</taxon>
        <taxon>Pirellulales</taxon>
        <taxon>Pirellulaceae</taxon>
        <taxon>Blastopirellula</taxon>
    </lineage>
</organism>
<name>A0A2S8GE16_9BACT</name>
<gene>
    <name evidence="6" type="ORF">C5Y93_29245</name>
</gene>
<protein>
    <submittedName>
        <fullName evidence="6">30S ribosomal protein S6--L-glutamate ligase</fullName>
    </submittedName>
</protein>
<dbReference type="GO" id="GO:0046872">
    <property type="term" value="F:metal ion binding"/>
    <property type="evidence" value="ECO:0007669"/>
    <property type="project" value="UniProtKB-KW"/>
</dbReference>
<comment type="caution">
    <text evidence="6">The sequence shown here is derived from an EMBL/GenBank/DDBJ whole genome shotgun (WGS) entry which is preliminary data.</text>
</comment>
<evidence type="ECO:0000256" key="3">
    <source>
        <dbReference type="ARBA" id="ARBA00022840"/>
    </source>
</evidence>
<sequence>MPGEPRGWTVDDGWRAEPRSLGDVDRAGLSVAMKQVVSKPRIGVLANEDSWYFTDLRRAAEGIAGVERIEFSSLQSRIGGPERISAESLISGQYDAVIVRSMPPGSLEQVVFRMDALAGLERQGVLVINPPKSMELAIDKYLSLSKLAAAGFRVPETHVCQTWQDAVAALEELGPSVVVKPIFGGEGRGIMRVEDPDLGHRVFKTLQQMGQIIYMQRFVPHPGYDLRVMVLGEQMWGMRRTSADSWRTNISRGATATPETIPPEVAEVALAVTRTLDLAIAGLDFLPDGEGGWYLLEVNAVPGWKGLSAACEIDVAAELIQYVTGRIACRTSP</sequence>
<evidence type="ECO:0000313" key="6">
    <source>
        <dbReference type="EMBL" id="PQO42550.1"/>
    </source>
</evidence>
<evidence type="ECO:0000256" key="2">
    <source>
        <dbReference type="ARBA" id="ARBA00022741"/>
    </source>
</evidence>
<keyword evidence="1" id="KW-0479">Metal-binding</keyword>
<evidence type="ECO:0000256" key="4">
    <source>
        <dbReference type="PROSITE-ProRule" id="PRU00409"/>
    </source>
</evidence>
<evidence type="ECO:0000256" key="1">
    <source>
        <dbReference type="ARBA" id="ARBA00022723"/>
    </source>
</evidence>
<feature type="domain" description="ATP-grasp" evidence="5">
    <location>
        <begin position="144"/>
        <end position="324"/>
    </location>
</feature>
<keyword evidence="2 4" id="KW-0547">Nucleotide-binding</keyword>
<dbReference type="EMBL" id="PUHZ01000025">
    <property type="protein sequence ID" value="PQO42550.1"/>
    <property type="molecule type" value="Genomic_DNA"/>
</dbReference>
<dbReference type="Proteomes" id="UP000237819">
    <property type="component" value="Unassembled WGS sequence"/>
</dbReference>
<dbReference type="SUPFAM" id="SSF56059">
    <property type="entry name" value="Glutathione synthetase ATP-binding domain-like"/>
    <property type="match status" value="1"/>
</dbReference>
<dbReference type="InterPro" id="IPR004666">
    <property type="entry name" value="Rp_bS6_RimK/Lys_biosynth_LsyX"/>
</dbReference>
<dbReference type="Gene3D" id="3.30.1490.20">
    <property type="entry name" value="ATP-grasp fold, A domain"/>
    <property type="match status" value="1"/>
</dbReference>
<dbReference type="InterPro" id="IPR013815">
    <property type="entry name" value="ATP_grasp_subdomain_1"/>
</dbReference>
<dbReference type="NCBIfam" id="TIGR00768">
    <property type="entry name" value="rimK_fam"/>
    <property type="match status" value="1"/>
</dbReference>
<dbReference type="PANTHER" id="PTHR21621:SF0">
    <property type="entry name" value="BETA-CITRYLGLUTAMATE SYNTHASE B-RELATED"/>
    <property type="match status" value="1"/>
</dbReference>
<dbReference type="InterPro" id="IPR011761">
    <property type="entry name" value="ATP-grasp"/>
</dbReference>
<evidence type="ECO:0000313" key="7">
    <source>
        <dbReference type="Proteomes" id="UP000237819"/>
    </source>
</evidence>
<dbReference type="GO" id="GO:0005840">
    <property type="term" value="C:ribosome"/>
    <property type="evidence" value="ECO:0007669"/>
    <property type="project" value="UniProtKB-KW"/>
</dbReference>
<dbReference type="AlphaFoldDB" id="A0A2S8GE16"/>
<dbReference type="GO" id="GO:0005524">
    <property type="term" value="F:ATP binding"/>
    <property type="evidence" value="ECO:0007669"/>
    <property type="project" value="UniProtKB-UniRule"/>
</dbReference>
<accession>A0A2S8GE16</accession>
<keyword evidence="6" id="KW-0687">Ribonucleoprotein</keyword>
<dbReference type="PANTHER" id="PTHR21621">
    <property type="entry name" value="RIBOSOMAL PROTEIN S6 MODIFICATION PROTEIN"/>
    <property type="match status" value="1"/>
</dbReference>
<dbReference type="PROSITE" id="PS50975">
    <property type="entry name" value="ATP_GRASP"/>
    <property type="match status" value="1"/>
</dbReference>
<proteinExistence type="predicted"/>
<reference evidence="6 7" key="1">
    <citation type="submission" date="2018-02" db="EMBL/GenBank/DDBJ databases">
        <title>Comparative genomes isolates from brazilian mangrove.</title>
        <authorList>
            <person name="Araujo J.E."/>
            <person name="Taketani R.G."/>
            <person name="Silva M.C.P."/>
            <person name="Loureco M.V."/>
            <person name="Andreote F.D."/>
        </authorList>
    </citation>
    <scope>NUCLEOTIDE SEQUENCE [LARGE SCALE GENOMIC DNA]</scope>
    <source>
        <strain evidence="6 7">Nap-Phe MGV</strain>
    </source>
</reference>
<keyword evidence="6" id="KW-0689">Ribosomal protein</keyword>
<dbReference type="Gene3D" id="3.40.50.20">
    <property type="match status" value="1"/>
</dbReference>
<dbReference type="GO" id="GO:0018169">
    <property type="term" value="F:ribosomal S6-glutamic acid ligase activity"/>
    <property type="evidence" value="ECO:0007669"/>
    <property type="project" value="TreeGrafter"/>
</dbReference>
<evidence type="ECO:0000259" key="5">
    <source>
        <dbReference type="PROSITE" id="PS50975"/>
    </source>
</evidence>
<dbReference type="GO" id="GO:0009432">
    <property type="term" value="P:SOS response"/>
    <property type="evidence" value="ECO:0007669"/>
    <property type="project" value="TreeGrafter"/>
</dbReference>
<dbReference type="Pfam" id="PF08443">
    <property type="entry name" value="RimK"/>
    <property type="match status" value="1"/>
</dbReference>
<dbReference type="GO" id="GO:0005737">
    <property type="term" value="C:cytoplasm"/>
    <property type="evidence" value="ECO:0007669"/>
    <property type="project" value="TreeGrafter"/>
</dbReference>
<dbReference type="InterPro" id="IPR013651">
    <property type="entry name" value="ATP-grasp_RimK-type"/>
</dbReference>
<keyword evidence="3 4" id="KW-0067">ATP-binding</keyword>
<dbReference type="Gene3D" id="3.30.470.20">
    <property type="entry name" value="ATP-grasp fold, B domain"/>
    <property type="match status" value="1"/>
</dbReference>
<keyword evidence="6" id="KW-0436">Ligase</keyword>